<evidence type="ECO:0000256" key="4">
    <source>
        <dbReference type="ARBA" id="ARBA00022618"/>
    </source>
</evidence>
<comment type="caution">
    <text evidence="12">The sequence shown here is derived from an EMBL/GenBank/DDBJ whole genome shotgun (WGS) entry which is preliminary data.</text>
</comment>
<dbReference type="PANTHER" id="PTHR19378">
    <property type="entry name" value="GOLGIN- RELATED"/>
    <property type="match status" value="1"/>
</dbReference>
<keyword evidence="8" id="KW-0206">Cytoskeleton</keyword>
<gene>
    <name evidence="12" type="ORF">ACEWY4_025024</name>
</gene>
<dbReference type="AlphaFoldDB" id="A0ABD1IWD4"/>
<protein>
    <recommendedName>
        <fullName evidence="11">HAUS augmin-like complex subunit 3 N-terminal domain-containing protein</fullName>
    </recommendedName>
</protein>
<keyword evidence="5" id="KW-0493">Microtubule</keyword>
<evidence type="ECO:0000256" key="10">
    <source>
        <dbReference type="SAM" id="Coils"/>
    </source>
</evidence>
<dbReference type="GO" id="GO:0005819">
    <property type="term" value="C:spindle"/>
    <property type="evidence" value="ECO:0007669"/>
    <property type="project" value="UniProtKB-SubCell"/>
</dbReference>
<dbReference type="InterPro" id="IPR026206">
    <property type="entry name" value="HAUS3"/>
</dbReference>
<dbReference type="Proteomes" id="UP001591681">
    <property type="component" value="Unassembled WGS sequence"/>
</dbReference>
<proteinExistence type="inferred from homology"/>
<evidence type="ECO:0000256" key="3">
    <source>
        <dbReference type="ARBA" id="ARBA00022490"/>
    </source>
</evidence>
<keyword evidence="7 10" id="KW-0175">Coiled coil</keyword>
<evidence type="ECO:0000256" key="7">
    <source>
        <dbReference type="ARBA" id="ARBA00023054"/>
    </source>
</evidence>
<keyword evidence="13" id="KW-1185">Reference proteome</keyword>
<evidence type="ECO:0000313" key="13">
    <source>
        <dbReference type="Proteomes" id="UP001591681"/>
    </source>
</evidence>
<name>A0ABD1IWD4_9TELE</name>
<accession>A0ABD1IWD4</accession>
<evidence type="ECO:0000256" key="6">
    <source>
        <dbReference type="ARBA" id="ARBA00022776"/>
    </source>
</evidence>
<feature type="coiled-coil region" evidence="10">
    <location>
        <begin position="82"/>
        <end position="116"/>
    </location>
</feature>
<sequence>MNGDNFVKTLFSLGYPEASGLKPRDFDWMFDDTQEFLQFFCSLGAHNVLSDEEEHLYRTMVESGKPILNELELDELERDGVESDVEEDVAAAGESLQELQQELESLRRQKRLGHQRLLQLHNMKQQCAEKASALSTHGQCDGGDETDVSMAKAVAKENVATNVVLRNLQGEVRKLQSLVFTEGGAVETQQEYLQMERQQSQRSAALLSKLPLDGYLQQVQSSHHSIIGHYKVRFTLDGEEREMDDERREAEAVVERKNREVARLQATLMSVQGLLVQARAEEAGALAAKEWLSQQRWPSAEPLPPDPDAIPVVPSDRRLALLRQYADGLCLPLLREDAHRRAESVQRRAGVQEGLQGALLHQQAQLQVLQALLCAERDAQARALAHMKGVARGLAEEAARVTGGAAELRCRQETVPRSQGGADIGGKDPIIKGLLAFLEAHEETAGCSDCLTELAGLSSAQKAELNQLGGAKGEAEAEVQSLVRSLEKDCEALRQAALSEDGQAKLSPKVQHDVSEALREAEKQIGPLFKQLQEMGADLSSRRSQLQRSATLRRERELYVLFHLDPSQLSSVLEDCESSE</sequence>
<dbReference type="GO" id="GO:0051301">
    <property type="term" value="P:cell division"/>
    <property type="evidence" value="ECO:0007669"/>
    <property type="project" value="UniProtKB-KW"/>
</dbReference>
<dbReference type="PANTHER" id="PTHR19378:SF0">
    <property type="entry name" value="HAUS AUGMIN-LIKE COMPLEX SUBUNIT 3"/>
    <property type="match status" value="1"/>
</dbReference>
<dbReference type="EMBL" id="JBHFQA010000022">
    <property type="protein sequence ID" value="KAL2079280.1"/>
    <property type="molecule type" value="Genomic_DNA"/>
</dbReference>
<comment type="subcellular location">
    <subcellularLocation>
        <location evidence="1">Cytoplasm</location>
        <location evidence="1">Cytoskeleton</location>
        <location evidence="1">Spindle</location>
    </subcellularLocation>
</comment>
<evidence type="ECO:0000256" key="2">
    <source>
        <dbReference type="ARBA" id="ARBA00009645"/>
    </source>
</evidence>
<evidence type="ECO:0000256" key="1">
    <source>
        <dbReference type="ARBA" id="ARBA00004186"/>
    </source>
</evidence>
<keyword evidence="9" id="KW-0131">Cell cycle</keyword>
<feature type="domain" description="HAUS augmin-like complex subunit 3 N-terminal" evidence="11">
    <location>
        <begin position="28"/>
        <end position="281"/>
    </location>
</feature>
<organism evidence="12 13">
    <name type="scientific">Coilia grayii</name>
    <name type="common">Gray's grenadier anchovy</name>
    <dbReference type="NCBI Taxonomy" id="363190"/>
    <lineage>
        <taxon>Eukaryota</taxon>
        <taxon>Metazoa</taxon>
        <taxon>Chordata</taxon>
        <taxon>Craniata</taxon>
        <taxon>Vertebrata</taxon>
        <taxon>Euteleostomi</taxon>
        <taxon>Actinopterygii</taxon>
        <taxon>Neopterygii</taxon>
        <taxon>Teleostei</taxon>
        <taxon>Clupei</taxon>
        <taxon>Clupeiformes</taxon>
        <taxon>Clupeoidei</taxon>
        <taxon>Engraulidae</taxon>
        <taxon>Coilinae</taxon>
        <taxon>Coilia</taxon>
    </lineage>
</organism>
<evidence type="ECO:0000259" key="11">
    <source>
        <dbReference type="Pfam" id="PF14932"/>
    </source>
</evidence>
<feature type="coiled-coil region" evidence="10">
    <location>
        <begin position="236"/>
        <end position="267"/>
    </location>
</feature>
<evidence type="ECO:0000313" key="12">
    <source>
        <dbReference type="EMBL" id="KAL2079280.1"/>
    </source>
</evidence>
<evidence type="ECO:0000256" key="5">
    <source>
        <dbReference type="ARBA" id="ARBA00022701"/>
    </source>
</evidence>
<dbReference type="InterPro" id="IPR032733">
    <property type="entry name" value="HAUS3_N"/>
</dbReference>
<dbReference type="PRINTS" id="PR02089">
    <property type="entry name" value="HAUSAUGMINL3"/>
</dbReference>
<reference evidence="12 13" key="1">
    <citation type="submission" date="2024-09" db="EMBL/GenBank/DDBJ databases">
        <title>A chromosome-level genome assembly of Gray's grenadier anchovy, Coilia grayii.</title>
        <authorList>
            <person name="Fu Z."/>
        </authorList>
    </citation>
    <scope>NUCLEOTIDE SEQUENCE [LARGE SCALE GENOMIC DNA]</scope>
    <source>
        <strain evidence="12">G4</strain>
        <tissue evidence="12">Muscle</tissue>
    </source>
</reference>
<dbReference type="GO" id="GO:0005874">
    <property type="term" value="C:microtubule"/>
    <property type="evidence" value="ECO:0007669"/>
    <property type="project" value="UniProtKB-KW"/>
</dbReference>
<evidence type="ECO:0000256" key="8">
    <source>
        <dbReference type="ARBA" id="ARBA00023212"/>
    </source>
</evidence>
<keyword evidence="4" id="KW-0132">Cell division</keyword>
<keyword evidence="3" id="KW-0963">Cytoplasm</keyword>
<dbReference type="Pfam" id="PF14932">
    <property type="entry name" value="HAUS-augmin3"/>
    <property type="match status" value="1"/>
</dbReference>
<keyword evidence="6" id="KW-0498">Mitosis</keyword>
<comment type="similarity">
    <text evidence="2">Belongs to the HAUS3 family.</text>
</comment>
<evidence type="ECO:0000256" key="9">
    <source>
        <dbReference type="ARBA" id="ARBA00023306"/>
    </source>
</evidence>